<dbReference type="GO" id="GO:0018576">
    <property type="term" value="F:catechol 1,2-dioxygenase activity"/>
    <property type="evidence" value="ECO:0007669"/>
    <property type="project" value="InterPro"/>
</dbReference>
<dbReference type="Pfam" id="PF04444">
    <property type="entry name" value="Dioxygenase_N"/>
    <property type="match status" value="1"/>
</dbReference>
<dbReference type="GeneID" id="19323524"/>
<dbReference type="Pfam" id="PF00775">
    <property type="entry name" value="Dioxygenase_C"/>
    <property type="match status" value="1"/>
</dbReference>
<feature type="domain" description="Catechol dioxygenase N-terminal" evidence="8">
    <location>
        <begin position="1"/>
        <end position="62"/>
    </location>
</feature>
<keyword evidence="10" id="KW-1185">Reference proteome</keyword>
<evidence type="ECO:0000256" key="1">
    <source>
        <dbReference type="ARBA" id="ARBA00001965"/>
    </source>
</evidence>
<keyword evidence="3" id="KW-0479">Metal-binding</keyword>
<dbReference type="Proteomes" id="UP000014074">
    <property type="component" value="Unassembled WGS sequence"/>
</dbReference>
<evidence type="ECO:0000259" key="7">
    <source>
        <dbReference type="Pfam" id="PF00775"/>
    </source>
</evidence>
<keyword evidence="4 9" id="KW-0223">Dioxygenase</keyword>
<evidence type="ECO:0000256" key="2">
    <source>
        <dbReference type="ARBA" id="ARBA00007825"/>
    </source>
</evidence>
<evidence type="ECO:0000256" key="6">
    <source>
        <dbReference type="ARBA" id="ARBA00023004"/>
    </source>
</evidence>
<accession>R8BYM5</accession>
<dbReference type="InterPro" id="IPR015889">
    <property type="entry name" value="Intradiol_dOase_core"/>
</dbReference>
<dbReference type="PANTHER" id="PTHR33711">
    <property type="entry name" value="DIOXYGENASE, PUTATIVE (AFU_ORTHOLOGUE AFUA_2G02910)-RELATED"/>
    <property type="match status" value="1"/>
</dbReference>
<sequence>MPSLIRHLHDFAREVDLTIDEWMAGIELINECGRKSDDKRNETGLLCDILGLESLSDEITSKLLASSDGVTPSAILGPFYRENAPILPNGSSIVTVHESWAEAAARDSAFITGRVFSGSKKPISGAIVDVWLSAPNGLYEQQDDAQAEMNLRGRFQTGGDGRYSLYALRPTPYPIPSDGPAGRFLQLLDRHPYRPAHIHFIVSAPGFRTLTTQVFDSRDKYITTDSVFAVKEELVVDFVPREGDEHAKWTLEYDFVLGEDL</sequence>
<comment type="cofactor">
    <cofactor evidence="1">
        <name>Fe(3+)</name>
        <dbReference type="ChEBI" id="CHEBI:29034"/>
    </cofactor>
</comment>
<dbReference type="Gene3D" id="2.60.130.10">
    <property type="entry name" value="Aromatic compound dioxygenase"/>
    <property type="match status" value="1"/>
</dbReference>
<dbReference type="InterPro" id="IPR007535">
    <property type="entry name" value="Catechol_dOase_N"/>
</dbReference>
<evidence type="ECO:0000259" key="8">
    <source>
        <dbReference type="Pfam" id="PF04444"/>
    </source>
</evidence>
<dbReference type="HOGENOM" id="CLU_046727_1_1_1"/>
<evidence type="ECO:0000313" key="10">
    <source>
        <dbReference type="Proteomes" id="UP000014074"/>
    </source>
</evidence>
<name>R8BYM5_PHAM7</name>
<dbReference type="EMBL" id="KB932776">
    <property type="protein sequence ID" value="EOO04379.1"/>
    <property type="molecule type" value="Genomic_DNA"/>
</dbReference>
<dbReference type="eggNOG" id="ENOG502QU2V">
    <property type="taxonomic scope" value="Eukaryota"/>
</dbReference>
<reference evidence="10" key="1">
    <citation type="journal article" date="2013" name="Genome Announc.">
        <title>Draft genome sequence of the ascomycete Phaeoacremonium aleophilum strain UCR-PA7, a causal agent of the esca disease complex in grapevines.</title>
        <authorList>
            <person name="Blanco-Ulate B."/>
            <person name="Rolshausen P."/>
            <person name="Cantu D."/>
        </authorList>
    </citation>
    <scope>NUCLEOTIDE SEQUENCE [LARGE SCALE GENOMIC DNA]</scope>
    <source>
        <strain evidence="10">UCR-PA7</strain>
    </source>
</reference>
<evidence type="ECO:0000313" key="9">
    <source>
        <dbReference type="EMBL" id="EOO04379.1"/>
    </source>
</evidence>
<feature type="domain" description="Intradiol ring-cleavage dioxygenases" evidence="7">
    <location>
        <begin position="77"/>
        <end position="257"/>
    </location>
</feature>
<dbReference type="RefSeq" id="XP_007910821.1">
    <property type="nucleotide sequence ID" value="XM_007912630.1"/>
</dbReference>
<dbReference type="PANTHER" id="PTHR33711:SF7">
    <property type="entry name" value="INTRADIOL RING-CLEAVAGE DIOXYGENASES DOMAIN-CONTAINING PROTEIN-RELATED"/>
    <property type="match status" value="1"/>
</dbReference>
<dbReference type="GO" id="GO:0008199">
    <property type="term" value="F:ferric iron binding"/>
    <property type="evidence" value="ECO:0007669"/>
    <property type="project" value="InterPro"/>
</dbReference>
<comment type="similarity">
    <text evidence="2">Belongs to the intradiol ring-cleavage dioxygenase family.</text>
</comment>
<dbReference type="SUPFAM" id="SSF49482">
    <property type="entry name" value="Aromatic compound dioxygenase"/>
    <property type="match status" value="1"/>
</dbReference>
<keyword evidence="5" id="KW-0560">Oxidoreductase</keyword>
<evidence type="ECO:0000256" key="3">
    <source>
        <dbReference type="ARBA" id="ARBA00022723"/>
    </source>
</evidence>
<dbReference type="GO" id="GO:0009712">
    <property type="term" value="P:catechol-containing compound metabolic process"/>
    <property type="evidence" value="ECO:0007669"/>
    <property type="project" value="InterPro"/>
</dbReference>
<gene>
    <name evidence="9" type="ORF">UCRPA7_32</name>
</gene>
<dbReference type="OrthoDB" id="5238185at2759"/>
<keyword evidence="6" id="KW-0408">Iron</keyword>
<dbReference type="AlphaFoldDB" id="R8BYM5"/>
<dbReference type="InterPro" id="IPR000627">
    <property type="entry name" value="Intradiol_dOase_C"/>
</dbReference>
<proteinExistence type="inferred from homology"/>
<evidence type="ECO:0000256" key="4">
    <source>
        <dbReference type="ARBA" id="ARBA00022964"/>
    </source>
</evidence>
<dbReference type="KEGG" id="tmn:UCRPA7_32"/>
<evidence type="ECO:0000256" key="5">
    <source>
        <dbReference type="ARBA" id="ARBA00023002"/>
    </source>
</evidence>
<protein>
    <submittedName>
        <fullName evidence="9">Putative catechol-dioxygenase 1 protein</fullName>
    </submittedName>
</protein>
<organism evidence="9 10">
    <name type="scientific">Phaeoacremonium minimum (strain UCR-PA7)</name>
    <name type="common">Esca disease fungus</name>
    <name type="synonym">Togninia minima</name>
    <dbReference type="NCBI Taxonomy" id="1286976"/>
    <lineage>
        <taxon>Eukaryota</taxon>
        <taxon>Fungi</taxon>
        <taxon>Dikarya</taxon>
        <taxon>Ascomycota</taxon>
        <taxon>Pezizomycotina</taxon>
        <taxon>Sordariomycetes</taxon>
        <taxon>Sordariomycetidae</taxon>
        <taxon>Togniniales</taxon>
        <taxon>Togniniaceae</taxon>
        <taxon>Phaeoacremonium</taxon>
    </lineage>
</organism>
<dbReference type="InterPro" id="IPR050770">
    <property type="entry name" value="Intradiol_RC_Dioxygenase"/>
</dbReference>